<name>A0A3E0U5T4_9GAMM</name>
<dbReference type="RefSeq" id="WP_116017502.1">
    <property type="nucleotide sequence ID" value="NZ_QUOT01000001.1"/>
</dbReference>
<evidence type="ECO:0000313" key="4">
    <source>
        <dbReference type="Proteomes" id="UP000256899"/>
    </source>
</evidence>
<evidence type="ECO:0000313" key="3">
    <source>
        <dbReference type="EMBL" id="REL32149.1"/>
    </source>
</evidence>
<feature type="domain" description="DUF4097" evidence="2">
    <location>
        <begin position="120"/>
        <end position="250"/>
    </location>
</feature>
<dbReference type="InterPro" id="IPR025164">
    <property type="entry name" value="Toastrack_DUF4097"/>
</dbReference>
<dbReference type="Proteomes" id="UP000256899">
    <property type="component" value="Unassembled WGS sequence"/>
</dbReference>
<evidence type="ECO:0000259" key="2">
    <source>
        <dbReference type="Pfam" id="PF13349"/>
    </source>
</evidence>
<organism evidence="3 4">
    <name type="scientific">Thalassotalea euphylliae</name>
    <dbReference type="NCBI Taxonomy" id="1655234"/>
    <lineage>
        <taxon>Bacteria</taxon>
        <taxon>Pseudomonadati</taxon>
        <taxon>Pseudomonadota</taxon>
        <taxon>Gammaproteobacteria</taxon>
        <taxon>Alteromonadales</taxon>
        <taxon>Colwelliaceae</taxon>
        <taxon>Thalassotalea</taxon>
    </lineage>
</organism>
<protein>
    <recommendedName>
        <fullName evidence="2">DUF4097 domain-containing protein</fullName>
    </recommendedName>
</protein>
<proteinExistence type="predicted"/>
<dbReference type="AlphaFoldDB" id="A0A3E0U5T4"/>
<keyword evidence="1" id="KW-0732">Signal</keyword>
<evidence type="ECO:0000256" key="1">
    <source>
        <dbReference type="SAM" id="SignalP"/>
    </source>
</evidence>
<feature type="chain" id="PRO_5017685844" description="DUF4097 domain-containing protein" evidence="1">
    <location>
        <begin position="25"/>
        <end position="253"/>
    </location>
</feature>
<reference evidence="4" key="1">
    <citation type="submission" date="2018-08" db="EMBL/GenBank/DDBJ databases">
        <title>Thalassotalea euphylliae genome.</title>
        <authorList>
            <person name="Summers S."/>
            <person name="Rice S.A."/>
            <person name="Freckelton M.L."/>
            <person name="Nedved B.T."/>
            <person name="Hadfield M.G."/>
        </authorList>
    </citation>
    <scope>NUCLEOTIDE SEQUENCE [LARGE SCALE GENOMIC DNA]</scope>
    <source>
        <strain evidence="4">H3</strain>
    </source>
</reference>
<dbReference type="EMBL" id="QUOT01000001">
    <property type="protein sequence ID" value="REL32149.1"/>
    <property type="molecule type" value="Genomic_DNA"/>
</dbReference>
<dbReference type="Pfam" id="PF13349">
    <property type="entry name" value="DUF4097"/>
    <property type="match status" value="1"/>
</dbReference>
<comment type="caution">
    <text evidence="3">The sequence shown here is derived from an EMBL/GenBank/DDBJ whole genome shotgun (WGS) entry which is preliminary data.</text>
</comment>
<gene>
    <name evidence="3" type="ORF">DXX94_16275</name>
</gene>
<keyword evidence="4" id="KW-1185">Reference proteome</keyword>
<accession>A0A3E0U5T4</accession>
<sequence length="253" mass="27252">METLNPKLLLLLVLCSGVATSVFAEETRVIEQSFSVEQGAEFSIENINGRVEVGRASGDQIEVIATLIADSEDDLERIKVLMEHRDNEVMVETKYLKRDWGKGYSSGKVNYEVNLPANVSETEIDLVNGSLTVSDILGRIDADLVNGSIDASGISGTSKLHSVNGSVTARFADLEQVEKVKIDTVNGSIKVYLPTDAQIKVNAETMHGSIKSDFGLKVDKNLFTGKQMKGVVGSGSTKLTLDSVNGSIKVLSN</sequence>
<feature type="signal peptide" evidence="1">
    <location>
        <begin position="1"/>
        <end position="24"/>
    </location>
</feature>